<keyword evidence="7 13" id="KW-0418">Kinase</keyword>
<dbReference type="InterPro" id="IPR046855">
    <property type="entry name" value="AceK_kinase"/>
</dbReference>
<dbReference type="PANTHER" id="PTHR39559:SF1">
    <property type="entry name" value="ISOCITRATE DEHYDROGENASE KINASE_PHOSPHATASE"/>
    <property type="match status" value="1"/>
</dbReference>
<dbReference type="GO" id="GO:0006097">
    <property type="term" value="P:glyoxylate cycle"/>
    <property type="evidence" value="ECO:0007669"/>
    <property type="project" value="UniProtKB-KW"/>
</dbReference>
<name>A0A401UDJ2_9BACT</name>
<evidence type="ECO:0000313" key="14">
    <source>
        <dbReference type="Proteomes" id="UP000288227"/>
    </source>
</evidence>
<keyword evidence="6" id="KW-0547">Nucleotide-binding</keyword>
<dbReference type="GO" id="GO:0008772">
    <property type="term" value="F:[isocitrate dehydrogenase (NADP+)] kinase activity"/>
    <property type="evidence" value="ECO:0007669"/>
    <property type="project" value="InterPro"/>
</dbReference>
<keyword evidence="8" id="KW-0378">Hydrolase</keyword>
<proteinExistence type="predicted"/>
<dbReference type="GO" id="GO:0005524">
    <property type="term" value="F:ATP binding"/>
    <property type="evidence" value="ECO:0007669"/>
    <property type="project" value="UniProtKB-KW"/>
</dbReference>
<dbReference type="Proteomes" id="UP000288227">
    <property type="component" value="Unassembled WGS sequence"/>
</dbReference>
<dbReference type="Pfam" id="PF20423">
    <property type="entry name" value="AceK_regulatory"/>
    <property type="match status" value="1"/>
</dbReference>
<keyword evidence="3" id="KW-0723">Serine/threonine-protein kinase</keyword>
<dbReference type="GO" id="GO:0004674">
    <property type="term" value="F:protein serine/threonine kinase activity"/>
    <property type="evidence" value="ECO:0007669"/>
    <property type="project" value="UniProtKB-KW"/>
</dbReference>
<reference evidence="13 14" key="1">
    <citation type="submission" date="2018-11" db="EMBL/GenBank/DDBJ databases">
        <title>Chryseotalea sanarue gen. nov., sp., nov., a member of the family Cytophagaceae, isolated from a brackish lake in Hamamatsu Japan.</title>
        <authorList>
            <person name="Maejima Y."/>
            <person name="Iino T."/>
            <person name="Muraguchi Y."/>
            <person name="Fukuda K."/>
            <person name="Ohkuma M."/>
            <person name="Moriuchi R."/>
            <person name="Dohra H."/>
            <person name="Kimbara K."/>
            <person name="Shintani M."/>
        </authorList>
    </citation>
    <scope>NUCLEOTIDE SEQUENCE [LARGE SCALE GENOMIC DNA]</scope>
    <source>
        <strain evidence="13 14">Ys</strain>
    </source>
</reference>
<dbReference type="PIRSF" id="PIRSF000719">
    <property type="entry name" value="AceK"/>
    <property type="match status" value="1"/>
</dbReference>
<evidence type="ECO:0000256" key="7">
    <source>
        <dbReference type="ARBA" id="ARBA00022777"/>
    </source>
</evidence>
<evidence type="ECO:0000256" key="5">
    <source>
        <dbReference type="ARBA" id="ARBA00022679"/>
    </source>
</evidence>
<dbReference type="Pfam" id="PF06315">
    <property type="entry name" value="AceK_kinase"/>
    <property type="match status" value="1"/>
</dbReference>
<evidence type="ECO:0000256" key="9">
    <source>
        <dbReference type="ARBA" id="ARBA00022840"/>
    </source>
</evidence>
<dbReference type="GO" id="GO:0016208">
    <property type="term" value="F:AMP binding"/>
    <property type="evidence" value="ECO:0007669"/>
    <property type="project" value="TreeGrafter"/>
</dbReference>
<dbReference type="AlphaFoldDB" id="A0A401UDJ2"/>
<keyword evidence="1" id="KW-0329">Glyoxylate bypass</keyword>
<evidence type="ECO:0000313" key="13">
    <source>
        <dbReference type="EMBL" id="GCC52912.1"/>
    </source>
</evidence>
<dbReference type="RefSeq" id="WP_127123567.1">
    <property type="nucleotide sequence ID" value="NZ_BHXQ01000006.1"/>
</dbReference>
<evidence type="ECO:0000256" key="4">
    <source>
        <dbReference type="ARBA" id="ARBA00022532"/>
    </source>
</evidence>
<dbReference type="GO" id="GO:0005737">
    <property type="term" value="C:cytoplasm"/>
    <property type="evidence" value="ECO:0007669"/>
    <property type="project" value="InterPro"/>
</dbReference>
<evidence type="ECO:0000259" key="12">
    <source>
        <dbReference type="Pfam" id="PF20423"/>
    </source>
</evidence>
<keyword evidence="5" id="KW-0808">Transferase</keyword>
<dbReference type="GO" id="GO:0006006">
    <property type="term" value="P:glucose metabolic process"/>
    <property type="evidence" value="ECO:0007669"/>
    <property type="project" value="InterPro"/>
</dbReference>
<dbReference type="InterPro" id="IPR010452">
    <property type="entry name" value="Isocitrate_DH_AceK"/>
</dbReference>
<keyword evidence="2" id="KW-0963">Cytoplasm</keyword>
<evidence type="ECO:0000256" key="10">
    <source>
        <dbReference type="ARBA" id="ARBA00022912"/>
    </source>
</evidence>
<feature type="domain" description="Isocitrate dehydrogenase kinase/phosphatase (AceK) kinase" evidence="11">
    <location>
        <begin position="293"/>
        <end position="546"/>
    </location>
</feature>
<evidence type="ECO:0000256" key="2">
    <source>
        <dbReference type="ARBA" id="ARBA00022490"/>
    </source>
</evidence>
<feature type="domain" description="Isocitrate dehydrogenase kinase/phosphatase (AceK) regulatory" evidence="12">
    <location>
        <begin position="7"/>
        <end position="290"/>
    </location>
</feature>
<evidence type="ECO:0000256" key="3">
    <source>
        <dbReference type="ARBA" id="ARBA00022527"/>
    </source>
</evidence>
<keyword evidence="14" id="KW-1185">Reference proteome</keyword>
<dbReference type="OrthoDB" id="5287793at2"/>
<comment type="caution">
    <text evidence="13">The sequence shown here is derived from an EMBL/GenBank/DDBJ whole genome shotgun (WGS) entry which is preliminary data.</text>
</comment>
<evidence type="ECO:0000256" key="8">
    <source>
        <dbReference type="ARBA" id="ARBA00022801"/>
    </source>
</evidence>
<sequence length="553" mass="64087">MTNPEVADALINGFNNFRIQFNTFSHSANIRFEKMQWHEQRRAIQQRMELHEFAIDSLAKMLQTQIDFGKIDWDAVSRIFVTSYLDDSWLPMAISFHNAIIRQAFAYKGLQHIISIPSFSEFKQPVSIYQVTNNLYDTLAKALKNFELKVGFIHFERETQLLVKKIETDVSEKVLGLVFHKNLFFRNKQAYAVGKIQGATRAFPITIAMQVSEAGASIKGLLLDEESIKNIFSFSRSYFLVNSESPCGTVNFLLSVMPSKPRAQLLINLGYQDLGKELLLQNMYRKMQSSDAKFTHAPGIAGMVMFVFYHPASNYVFKVVRGNIKPPKNTTEKEVFQKYRFVAEHDRVGRLADVQNFKNLALPEKWFDTQLKNELLAGAPASVGLESGYLIFRTVFIERKLEPLNLYLQHHSDQENKEVILDYGKAIKEMAYTNIFPGDLLIKNFGVTTNKKIVFYDYDEVVPLSDCTFRVLRKPRYDEEEYFAEYQDVVLENDIFPEELLKFLLPEGPLRDTFLENYPELFSVDFWNEWKEFHLKGAFIDLHPYNANITPDD</sequence>
<dbReference type="GO" id="GO:0004721">
    <property type="term" value="F:phosphoprotein phosphatase activity"/>
    <property type="evidence" value="ECO:0007669"/>
    <property type="project" value="UniProtKB-KW"/>
</dbReference>
<dbReference type="GO" id="GO:0006099">
    <property type="term" value="P:tricarboxylic acid cycle"/>
    <property type="evidence" value="ECO:0007669"/>
    <property type="project" value="UniProtKB-KW"/>
</dbReference>
<keyword evidence="4" id="KW-0816">Tricarboxylic acid cycle</keyword>
<accession>A0A401UDJ2</accession>
<dbReference type="PANTHER" id="PTHR39559">
    <property type="match status" value="1"/>
</dbReference>
<keyword evidence="10" id="KW-0904">Protein phosphatase</keyword>
<gene>
    <name evidence="13" type="ORF">SanaruYs_31520</name>
</gene>
<evidence type="ECO:0000259" key="11">
    <source>
        <dbReference type="Pfam" id="PF06315"/>
    </source>
</evidence>
<evidence type="ECO:0000256" key="6">
    <source>
        <dbReference type="ARBA" id="ARBA00022741"/>
    </source>
</evidence>
<dbReference type="EMBL" id="BHXQ01000006">
    <property type="protein sequence ID" value="GCC52912.1"/>
    <property type="molecule type" value="Genomic_DNA"/>
</dbReference>
<dbReference type="NCBIfam" id="NF002804">
    <property type="entry name" value="PRK02946.1"/>
    <property type="match status" value="1"/>
</dbReference>
<organism evidence="13 14">
    <name type="scientific">Chryseotalea sanaruensis</name>
    <dbReference type="NCBI Taxonomy" id="2482724"/>
    <lineage>
        <taxon>Bacteria</taxon>
        <taxon>Pseudomonadati</taxon>
        <taxon>Bacteroidota</taxon>
        <taxon>Cytophagia</taxon>
        <taxon>Cytophagales</taxon>
        <taxon>Chryseotaleaceae</taxon>
        <taxon>Chryseotalea</taxon>
    </lineage>
</organism>
<evidence type="ECO:0000256" key="1">
    <source>
        <dbReference type="ARBA" id="ARBA00022435"/>
    </source>
</evidence>
<protein>
    <submittedName>
        <fullName evidence="13">Bifunctional isocitrate dehydrogenase kinase/phosphatase</fullName>
    </submittedName>
</protein>
<keyword evidence="9" id="KW-0067">ATP-binding</keyword>
<dbReference type="InterPro" id="IPR046854">
    <property type="entry name" value="AceK_regulatory"/>
</dbReference>